<evidence type="ECO:0000256" key="1">
    <source>
        <dbReference type="SAM" id="MobiDB-lite"/>
    </source>
</evidence>
<evidence type="ECO:0000313" key="2">
    <source>
        <dbReference type="EMBL" id="MFB9735892.1"/>
    </source>
</evidence>
<feature type="compositionally biased region" description="Basic and acidic residues" evidence="1">
    <location>
        <begin position="58"/>
        <end position="67"/>
    </location>
</feature>
<evidence type="ECO:0000313" key="3">
    <source>
        <dbReference type="Proteomes" id="UP001589703"/>
    </source>
</evidence>
<keyword evidence="3" id="KW-1185">Reference proteome</keyword>
<comment type="caution">
    <text evidence="2">The sequence shown here is derived from an EMBL/GenBank/DDBJ whole genome shotgun (WGS) entry which is preliminary data.</text>
</comment>
<gene>
    <name evidence="2" type="ORF">ACFFRO_12220</name>
</gene>
<dbReference type="EMBL" id="JBHMAR010000011">
    <property type="protein sequence ID" value="MFB9735892.1"/>
    <property type="molecule type" value="Genomic_DNA"/>
</dbReference>
<accession>A0ABV5VDI5</accession>
<dbReference type="Proteomes" id="UP001589703">
    <property type="component" value="Unassembled WGS sequence"/>
</dbReference>
<proteinExistence type="predicted"/>
<feature type="region of interest" description="Disordered" evidence="1">
    <location>
        <begin position="47"/>
        <end position="67"/>
    </location>
</feature>
<evidence type="ECO:0008006" key="4">
    <source>
        <dbReference type="Google" id="ProtNLM"/>
    </source>
</evidence>
<organism evidence="2 3">
    <name type="scientific">Streptomyces thermocoprophilus</name>
    <dbReference type="NCBI Taxonomy" id="78356"/>
    <lineage>
        <taxon>Bacteria</taxon>
        <taxon>Bacillati</taxon>
        <taxon>Actinomycetota</taxon>
        <taxon>Actinomycetes</taxon>
        <taxon>Kitasatosporales</taxon>
        <taxon>Streptomycetaceae</taxon>
        <taxon>Streptomyces</taxon>
    </lineage>
</organism>
<sequence>MSGSLGVHQDTSALLPALLLTLLVRSGVLPTRPRSPTVRHVPTHAYVDRAARSTAAEAADRPRKERV</sequence>
<reference evidence="2 3" key="1">
    <citation type="submission" date="2024-09" db="EMBL/GenBank/DDBJ databases">
        <authorList>
            <person name="Sun Q."/>
            <person name="Mori K."/>
        </authorList>
    </citation>
    <scope>NUCLEOTIDE SEQUENCE [LARGE SCALE GENOMIC DNA]</scope>
    <source>
        <strain evidence="2 3">JCM 10918</strain>
    </source>
</reference>
<name>A0ABV5VDI5_9ACTN</name>
<protein>
    <recommendedName>
        <fullName evidence="4">Secreted protein</fullName>
    </recommendedName>
</protein>
<dbReference type="RefSeq" id="WP_308404545.1">
    <property type="nucleotide sequence ID" value="NZ_JBHMAR010000011.1"/>
</dbReference>